<protein>
    <submittedName>
        <fullName evidence="2">Uncharacterized protein</fullName>
    </submittedName>
</protein>
<accession>A0A7D4TSF8</accession>
<dbReference type="RefSeq" id="WP_172991189.1">
    <property type="nucleotide sequence ID" value="NZ_CP054038.1"/>
</dbReference>
<name>A0A7D4TSF8_9MICO</name>
<evidence type="ECO:0000313" key="3">
    <source>
        <dbReference type="Proteomes" id="UP000502498"/>
    </source>
</evidence>
<evidence type="ECO:0000256" key="1">
    <source>
        <dbReference type="SAM" id="Phobius"/>
    </source>
</evidence>
<gene>
    <name evidence="2" type="ORF">HQM25_16300</name>
</gene>
<feature type="transmembrane region" description="Helical" evidence="1">
    <location>
        <begin position="143"/>
        <end position="165"/>
    </location>
</feature>
<dbReference type="Proteomes" id="UP000502498">
    <property type="component" value="Chromosome"/>
</dbReference>
<sequence>MLQPLDTTGYVDDAVDGLAGANVYVSREVSGAADLASALEQQVGDASIGIAVFSENVSLEASDQQILAELAESTPYDTIIVAVGDDVFAGSRVLPSGEALRIANESEASTDSVEGALTQTVEQITAEIPGGAGGATGGIDAGVVIGVAVGVAVVLAAGGAVLGIVRARRRSDRNALPEPVRSSVARLRVLAAEYGAAAMAGTPAAQEVAAEIGGVATNTVELFERLGRRGDEAQRATAALEYGDTLRKLTGALDRDYLLDILTHPHLWDDPAERAREVRSALAEVATELVENIKQVNARRGLHFQVSLDGLIGRRKELQEWDRAFDRAADDTGPVPRAD</sequence>
<keyword evidence="1" id="KW-1133">Transmembrane helix</keyword>
<proteinExistence type="predicted"/>
<evidence type="ECO:0000313" key="2">
    <source>
        <dbReference type="EMBL" id="QKJ20764.1"/>
    </source>
</evidence>
<organism evidence="2 3">
    <name type="scientific">Microbacterium hominis</name>
    <dbReference type="NCBI Taxonomy" id="162426"/>
    <lineage>
        <taxon>Bacteria</taxon>
        <taxon>Bacillati</taxon>
        <taxon>Actinomycetota</taxon>
        <taxon>Actinomycetes</taxon>
        <taxon>Micrococcales</taxon>
        <taxon>Microbacteriaceae</taxon>
        <taxon>Microbacterium</taxon>
    </lineage>
</organism>
<reference evidence="2 3" key="1">
    <citation type="submission" date="2020-05" db="EMBL/GenBank/DDBJ databases">
        <title>Strain PA2F3 complete genome.</title>
        <authorList>
            <person name="Kim Y.-S."/>
            <person name="Kim S.-J."/>
            <person name="Jung H.-k."/>
            <person name="Kim S.-E."/>
            <person name="Kim K.-H."/>
        </authorList>
    </citation>
    <scope>NUCLEOTIDE SEQUENCE [LARGE SCALE GENOMIC DNA]</scope>
    <source>
        <strain evidence="2 3">PA2F3</strain>
    </source>
</reference>
<dbReference type="EMBL" id="CP054038">
    <property type="protein sequence ID" value="QKJ20764.1"/>
    <property type="molecule type" value="Genomic_DNA"/>
</dbReference>
<keyword evidence="1" id="KW-0472">Membrane</keyword>
<dbReference type="AlphaFoldDB" id="A0A7D4TSF8"/>
<keyword evidence="1" id="KW-0812">Transmembrane</keyword>